<feature type="compositionally biased region" description="Low complexity" evidence="2">
    <location>
        <begin position="50"/>
        <end position="62"/>
    </location>
</feature>
<feature type="region of interest" description="Disordered" evidence="2">
    <location>
        <begin position="1"/>
        <end position="92"/>
    </location>
</feature>
<gene>
    <name evidence="4" type="ORF">SDJN03_06802</name>
</gene>
<feature type="region of interest" description="Disordered" evidence="2">
    <location>
        <begin position="1385"/>
        <end position="1407"/>
    </location>
</feature>
<feature type="compositionally biased region" description="Low complexity" evidence="2">
    <location>
        <begin position="1734"/>
        <end position="1753"/>
    </location>
</feature>
<proteinExistence type="predicted"/>
<dbReference type="PANTHER" id="PTHR43939">
    <property type="entry name" value="COILED-COIL DOMAIN-CONTAINING PROTEIN 158"/>
    <property type="match status" value="1"/>
</dbReference>
<evidence type="ECO:0000313" key="5">
    <source>
        <dbReference type="Proteomes" id="UP000685013"/>
    </source>
</evidence>
<evidence type="ECO:0000256" key="1">
    <source>
        <dbReference type="SAM" id="Coils"/>
    </source>
</evidence>
<dbReference type="EMBL" id="JAGKQH010000004">
    <property type="protein sequence ID" value="KAG6601569.1"/>
    <property type="molecule type" value="Genomic_DNA"/>
</dbReference>
<feature type="compositionally biased region" description="Low complexity" evidence="2">
    <location>
        <begin position="31"/>
        <end position="43"/>
    </location>
</feature>
<evidence type="ECO:0000259" key="3">
    <source>
        <dbReference type="Pfam" id="PF05627"/>
    </source>
</evidence>
<keyword evidence="5" id="KW-1185">Reference proteome</keyword>
<feature type="compositionally biased region" description="Low complexity" evidence="2">
    <location>
        <begin position="1393"/>
        <end position="1407"/>
    </location>
</feature>
<reference evidence="4 5" key="1">
    <citation type="journal article" date="2021" name="Hortic Res">
        <title>The domestication of Cucurbita argyrosperma as revealed by the genome of its wild relative.</title>
        <authorList>
            <person name="Barrera-Redondo J."/>
            <person name="Sanchez-de la Vega G."/>
            <person name="Aguirre-Liguori J.A."/>
            <person name="Castellanos-Morales G."/>
            <person name="Gutierrez-Guerrero Y.T."/>
            <person name="Aguirre-Dugua X."/>
            <person name="Aguirre-Planter E."/>
            <person name="Tenaillon M.I."/>
            <person name="Lira-Saade R."/>
            <person name="Eguiarte L.E."/>
        </authorList>
    </citation>
    <scope>NUCLEOTIDE SEQUENCE [LARGE SCALE GENOMIC DNA]</scope>
    <source>
        <strain evidence="4">JBR-2021</strain>
    </source>
</reference>
<keyword evidence="1" id="KW-0175">Coiled coil</keyword>
<feature type="coiled-coil region" evidence="1">
    <location>
        <begin position="1467"/>
        <end position="1501"/>
    </location>
</feature>
<feature type="region of interest" description="Disordered" evidence="2">
    <location>
        <begin position="1721"/>
        <end position="1756"/>
    </location>
</feature>
<name>A0AAV6NT65_9ROSI</name>
<dbReference type="Pfam" id="PF05627">
    <property type="entry name" value="AvrRpt-cleavage"/>
    <property type="match status" value="1"/>
</dbReference>
<feature type="coiled-coil region" evidence="1">
    <location>
        <begin position="1317"/>
        <end position="1344"/>
    </location>
</feature>
<feature type="coiled-coil region" evidence="1">
    <location>
        <begin position="409"/>
        <end position="499"/>
    </location>
</feature>
<evidence type="ECO:0000256" key="2">
    <source>
        <dbReference type="SAM" id="MobiDB-lite"/>
    </source>
</evidence>
<comment type="caution">
    <text evidence="4">The sequence shown here is derived from an EMBL/GenBank/DDBJ whole genome shotgun (WGS) entry which is preliminary data.</text>
</comment>
<dbReference type="Proteomes" id="UP000685013">
    <property type="component" value="Chromosome 4"/>
</dbReference>
<dbReference type="PANTHER" id="PTHR43939:SF68">
    <property type="entry name" value="CENTROSOMAL PROTEIN OF 290 KDA-LIKE"/>
    <property type="match status" value="1"/>
</dbReference>
<sequence>MSENHDPEPALQSSGNGAEGVETVLNVNVGESSSETAADATSENDSVLQSSEVSSGFSPSVPNQGSTLSPVAPLTEGAENSGQDDPDGTVVVEDAGKDDMFVDCPDELAGNADGKEVVAATETQGSLMEETPSDMQQEIQYEIEKVSLMDEVENTRATLNGTIFEKENVIHDFEKEREAFVQELLIICGQLKTATNRQSLVKVTGNQLNESLDLHGIEHVEENTLISNTTLKDLVNECSQLVNRTLDERLQYEATIGELRHNHLVKDQDIEYLNAKVVEYMVSDEVVRSYTNSIEDSMKVSSEKEWEMEATLDRVLTSLNSVLNQQHLLDDSLSEKTLRVERNTSLLIDNYNKILMKINQLQSCLTGAESDIISTEAGAILATAHTELIELKAKEVSNAEKMYHLKDENRRLADEIDNYRLTVETVNGELEKAKSELEQERIRCVNTKEKLTMAVTKGKALVQQRDALKQSLAEKSRELEKYSVELQEKSNALETAELIKVDLAKSETLVASLQENLLQRNMVLESFEDVISQIEVPRELKSMDSTQRLKCLVDEKKVLEAILLEFQKLKDTVNCSDWPDLIAPYDLKSSVCWLKESFFQAKDEIMVLQDELAKTKDAAQGEIDCISALLLIKLQETDYLQEQLDDLLSKYEEVEIKMHQTSLEKAQLINMLQEESGVTTDDGGVSETSLDLNLLVYRCFQRIKEQARASAEISGEYVECFEKVQALLYVSRQDLTLYDIILEEESSDLSNCSSRLRSVSQELREAKEENDSLQRDFQRLEEKYALLREKLSLAVKKGKGLVQDRENMKSVLDDKNIEIERLKLQLDSLESTVTNCRNQINLLSIDTQRIPELESELGILEDKCNQYGQFLLESNDMLQKVNESIDGIVLPINMVFEEPIAKVKWIADYIRESHDAKIRTEQELENVKEESSTMEIKLGDALAAMKSLENALSSAENNIFQLSEEKREIESSKIHIEQELEKTLNEAYSQSSKFAEASLSLKLLQESLSLAEDKVSVLVREKEEAEVCKLNAEIESKKVKEEVAVQTDKLVEAQGIINTLEKNLTELETNVALLTEQNAEAQSGIEKLETERKVLQEEVSSQARKVVEATEIRKSLEDSLFKAESKISIIEGERRNSENEIFALNSKLNTCMEELVGTNGSLQSRSAEFAGYLNDLHKFIADETLLTVVTGRFEKKLRSLREMDIILKNTKDCLVNSGIIDSHDHHAVQDPNVKESLSHGKLLDFAVENESGKVVVEDDVGNISLSFRKIMEEIWLKNKKFTDHFEGISSSMDGFIADLLKQVEATREEVVFVCGHVESLKEMVKNLEMHKQEQEHTKVMLEDDVSLLLSACIDTTKELQFEMTNHLLLLSSIPELDNLKDTISMESSETSGASPAESRAKSSSSKSASAAEQLLSASRKVKSIVKQFESTSKVAACRIQDMQHILEITEATTKKIRKEKDLNQNMVVKLETDLQLLQSSYVELSRQLETCQANKEKLKEREAEVSSLYNSLLVKEQEAEGCVLSTMQMEALFKKVRGIGISLPESEYLDVEQYDSTDVKTLFYLADYVSELQNQFNLLSHDKQKLQSTVTTQIIAIEQLKEEVDRASRYQLDSEEMKKDLSELSYSLEQIISLLDSNYSGDSKSEGLKGLVRILERQILDMLSESEKSKIKFEELSGKLIGSQNVVDELTTKNKLLEESLQGRTSQPEMIKERSVFEAPSFPSESEISEIEDAGPAGKSAIPPASSASAAHARTLRKGSTDHLAIDVETESVHLIGNGMEIDEDKGHVFKSLNASGLIPRHGKLIADRIDGIWRKARPHNLLVRVTHMVTRNHSVTKYVTIHHHQGISFMCWYLYHAQKGNSLSKFGEWDEKHPAPAEGITVIFNRARVNSKKEGGTPTNMKLPRRKQKGWHWHCCF</sequence>
<feature type="coiled-coil region" evidence="1">
    <location>
        <begin position="637"/>
        <end position="664"/>
    </location>
</feature>
<dbReference type="InterPro" id="IPR008700">
    <property type="entry name" value="TypeIII_avirulence_cleave"/>
</dbReference>
<accession>A0AAV6NT65</accession>
<feature type="coiled-coil region" evidence="1">
    <location>
        <begin position="1569"/>
        <end position="1603"/>
    </location>
</feature>
<organism evidence="4 5">
    <name type="scientific">Cucurbita argyrosperma subsp. sororia</name>
    <dbReference type="NCBI Taxonomy" id="37648"/>
    <lineage>
        <taxon>Eukaryota</taxon>
        <taxon>Viridiplantae</taxon>
        <taxon>Streptophyta</taxon>
        <taxon>Embryophyta</taxon>
        <taxon>Tracheophyta</taxon>
        <taxon>Spermatophyta</taxon>
        <taxon>Magnoliopsida</taxon>
        <taxon>eudicotyledons</taxon>
        <taxon>Gunneridae</taxon>
        <taxon>Pentapetalae</taxon>
        <taxon>rosids</taxon>
        <taxon>fabids</taxon>
        <taxon>Cucurbitales</taxon>
        <taxon>Cucurbitaceae</taxon>
        <taxon>Cucurbiteae</taxon>
        <taxon>Cucurbita</taxon>
    </lineage>
</organism>
<feature type="coiled-coil region" evidence="1">
    <location>
        <begin position="749"/>
        <end position="839"/>
    </location>
</feature>
<feature type="coiled-coil region" evidence="1">
    <location>
        <begin position="910"/>
        <end position="1021"/>
    </location>
</feature>
<evidence type="ECO:0000313" key="4">
    <source>
        <dbReference type="EMBL" id="KAG6601569.1"/>
    </source>
</evidence>
<feature type="domain" description="RIN4 pathogenic type III effector avirulence factor Avr cleavage site" evidence="3">
    <location>
        <begin position="1859"/>
        <end position="1892"/>
    </location>
</feature>
<feature type="non-terminal residue" evidence="4">
    <location>
        <position position="1"/>
    </location>
</feature>
<protein>
    <recommendedName>
        <fullName evidence="3">RIN4 pathogenic type III effector avirulence factor Avr cleavage site domain-containing protein</fullName>
    </recommendedName>
</protein>
<feature type="coiled-coil region" evidence="1">
    <location>
        <begin position="1050"/>
        <end position="1105"/>
    </location>
</feature>